<comment type="function">
    <text evidence="14">Catalyzes the reduction of 3'-oxosphinganine (3-ketodihydrosphingosine/KDS) to sphinganine (dihydrosphingosine/DHS), the second step of de novo sphingolipid biosynthesis.</text>
</comment>
<feature type="compositionally biased region" description="Acidic residues" evidence="16">
    <location>
        <begin position="310"/>
        <end position="333"/>
    </location>
</feature>
<evidence type="ECO:0000256" key="13">
    <source>
        <dbReference type="ARBA" id="ARBA00032891"/>
    </source>
</evidence>
<organism evidence="18 19">
    <name type="scientific">Magnusiomyces paraingens</name>
    <dbReference type="NCBI Taxonomy" id="2606893"/>
    <lineage>
        <taxon>Eukaryota</taxon>
        <taxon>Fungi</taxon>
        <taxon>Dikarya</taxon>
        <taxon>Ascomycota</taxon>
        <taxon>Saccharomycotina</taxon>
        <taxon>Dipodascomycetes</taxon>
        <taxon>Dipodascales</taxon>
        <taxon>Dipodascaceae</taxon>
        <taxon>Magnusiomyces</taxon>
    </lineage>
</organism>
<keyword evidence="9" id="KW-0443">Lipid metabolism</keyword>
<keyword evidence="17" id="KW-0472">Membrane</keyword>
<evidence type="ECO:0000256" key="16">
    <source>
        <dbReference type="SAM" id="MobiDB-lite"/>
    </source>
</evidence>
<accession>A0A5E8C2P7</accession>
<evidence type="ECO:0000256" key="4">
    <source>
        <dbReference type="ARBA" id="ARBA00006484"/>
    </source>
</evidence>
<evidence type="ECO:0000256" key="7">
    <source>
        <dbReference type="ARBA" id="ARBA00022919"/>
    </source>
</evidence>
<comment type="catalytic activity">
    <reaction evidence="15">
        <text>sphinganine + NADP(+) = 3-oxosphinganine + NADPH + H(+)</text>
        <dbReference type="Rhea" id="RHEA:22640"/>
        <dbReference type="ChEBI" id="CHEBI:15378"/>
        <dbReference type="ChEBI" id="CHEBI:57783"/>
        <dbReference type="ChEBI" id="CHEBI:57817"/>
        <dbReference type="ChEBI" id="CHEBI:58299"/>
        <dbReference type="ChEBI" id="CHEBI:58349"/>
        <dbReference type="EC" id="1.1.1.102"/>
    </reaction>
    <physiologicalReaction direction="right-to-left" evidence="15">
        <dbReference type="Rhea" id="RHEA:22642"/>
    </physiologicalReaction>
</comment>
<dbReference type="Proteomes" id="UP000398389">
    <property type="component" value="Unassembled WGS sequence"/>
</dbReference>
<keyword evidence="8" id="KW-0560">Oxidoreductase</keyword>
<evidence type="ECO:0000256" key="17">
    <source>
        <dbReference type="SAM" id="Phobius"/>
    </source>
</evidence>
<dbReference type="GO" id="GO:0047560">
    <property type="term" value="F:3-dehydrosphinganine reductase activity"/>
    <property type="evidence" value="ECO:0007669"/>
    <property type="project" value="UniProtKB-EC"/>
</dbReference>
<keyword evidence="7" id="KW-0746">Sphingolipid metabolism</keyword>
<keyword evidence="6" id="KW-0521">NADP</keyword>
<gene>
    <name evidence="18" type="ORF">SAPINGB_P004585</name>
</gene>
<evidence type="ECO:0000256" key="8">
    <source>
        <dbReference type="ARBA" id="ARBA00023002"/>
    </source>
</evidence>
<dbReference type="InterPro" id="IPR045022">
    <property type="entry name" value="KDSR-like"/>
</dbReference>
<comment type="subcellular location">
    <subcellularLocation>
        <location evidence="1">Endoplasmic reticulum</location>
    </subcellularLocation>
</comment>
<keyword evidence="17" id="KW-1133">Transmembrane helix</keyword>
<dbReference type="UniPathway" id="UPA00222"/>
<dbReference type="PRINTS" id="PR00081">
    <property type="entry name" value="GDHRDH"/>
</dbReference>
<name>A0A5E8C2P7_9ASCO</name>
<comment type="pathway">
    <text evidence="2">Lipid metabolism; sphingolipid metabolism.</text>
</comment>
<dbReference type="GeneID" id="43583400"/>
<evidence type="ECO:0000256" key="3">
    <source>
        <dbReference type="ARBA" id="ARBA00004991"/>
    </source>
</evidence>
<evidence type="ECO:0000256" key="5">
    <source>
        <dbReference type="ARBA" id="ARBA00022824"/>
    </source>
</evidence>
<evidence type="ECO:0000256" key="2">
    <source>
        <dbReference type="ARBA" id="ARBA00004760"/>
    </source>
</evidence>
<evidence type="ECO:0000256" key="15">
    <source>
        <dbReference type="ARBA" id="ARBA00048930"/>
    </source>
</evidence>
<reference evidence="18 19" key="1">
    <citation type="submission" date="2019-09" db="EMBL/GenBank/DDBJ databases">
        <authorList>
            <person name="Brejova B."/>
        </authorList>
    </citation>
    <scope>NUCLEOTIDE SEQUENCE [LARGE SCALE GENOMIC DNA]</scope>
</reference>
<dbReference type="Pfam" id="PF00106">
    <property type="entry name" value="adh_short"/>
    <property type="match status" value="1"/>
</dbReference>
<dbReference type="PANTHER" id="PTHR43550:SF3">
    <property type="entry name" value="3-KETODIHYDROSPHINGOSINE REDUCTASE"/>
    <property type="match status" value="1"/>
</dbReference>
<keyword evidence="19" id="KW-1185">Reference proteome</keyword>
<dbReference type="CDD" id="cd08939">
    <property type="entry name" value="KDSR-like_SDR_c"/>
    <property type="match status" value="1"/>
</dbReference>
<feature type="region of interest" description="Disordered" evidence="16">
    <location>
        <begin position="307"/>
        <end position="340"/>
    </location>
</feature>
<evidence type="ECO:0000256" key="10">
    <source>
        <dbReference type="ARBA" id="ARBA00026112"/>
    </source>
</evidence>
<dbReference type="GO" id="GO:0030148">
    <property type="term" value="P:sphingolipid biosynthetic process"/>
    <property type="evidence" value="ECO:0007669"/>
    <property type="project" value="InterPro"/>
</dbReference>
<comment type="pathway">
    <text evidence="3">Sphingolipid metabolism.</text>
</comment>
<sequence>MGWFSGHYNLRNKLIVISGGSQGLGASIARLCVERGANVYIVARTEWKLQKVVKSLKESILDPDQIVGYVAADLSKQAECARVYETIGQVPDIVMCVAGLSLPGLLLEVPSESFETSIDCIYKSSLYFSVEALRVISKAPKSAEPRHITLFSSVVAFLGFIGYGSYSPLKQAVRGLADVLRQEAIPFNVKVECVFPGNIDTEGFENEEKTKPEITKQIEGPSDVMNPDKCAELILSRLDSGQQMVHTDAIGWILNGLMLGSSPRTHGVFLTLTGFILSLVVPIWNLIVNNQIKTYFKKREELAASINNNEVEDDEQVENDEELEDDQGLEDESSSSQLLN</sequence>
<evidence type="ECO:0000256" key="11">
    <source>
        <dbReference type="ARBA" id="ARBA00026241"/>
    </source>
</evidence>
<keyword evidence="17" id="KW-0812">Transmembrane</keyword>
<evidence type="ECO:0000256" key="9">
    <source>
        <dbReference type="ARBA" id="ARBA00023098"/>
    </source>
</evidence>
<dbReference type="AlphaFoldDB" id="A0A5E8C2P7"/>
<dbReference type="PANTHER" id="PTHR43550">
    <property type="entry name" value="3-KETODIHYDROSPHINGOSINE REDUCTASE"/>
    <property type="match status" value="1"/>
</dbReference>
<keyword evidence="5" id="KW-0256">Endoplasmic reticulum</keyword>
<evidence type="ECO:0000313" key="18">
    <source>
        <dbReference type="EMBL" id="VVT55415.1"/>
    </source>
</evidence>
<dbReference type="EC" id="1.1.1.102" evidence="10"/>
<dbReference type="InterPro" id="IPR002347">
    <property type="entry name" value="SDR_fam"/>
</dbReference>
<evidence type="ECO:0000313" key="19">
    <source>
        <dbReference type="Proteomes" id="UP000398389"/>
    </source>
</evidence>
<dbReference type="EMBL" id="CABVLU010000003">
    <property type="protein sequence ID" value="VVT55415.1"/>
    <property type="molecule type" value="Genomic_DNA"/>
</dbReference>
<dbReference type="GO" id="GO:0005789">
    <property type="term" value="C:endoplasmic reticulum membrane"/>
    <property type="evidence" value="ECO:0007669"/>
    <property type="project" value="TreeGrafter"/>
</dbReference>
<protein>
    <recommendedName>
        <fullName evidence="11">3-ketodihydrosphingosine reductase TSC10</fullName>
        <ecNumber evidence="10">1.1.1.102</ecNumber>
    </recommendedName>
    <alternativeName>
        <fullName evidence="13">3-dehydrosphinganine reductase</fullName>
    </alternativeName>
    <alternativeName>
        <fullName evidence="12">KDS reductase</fullName>
    </alternativeName>
</protein>
<dbReference type="GO" id="GO:0006666">
    <property type="term" value="P:3-keto-sphinganine metabolic process"/>
    <property type="evidence" value="ECO:0007669"/>
    <property type="project" value="InterPro"/>
</dbReference>
<dbReference type="Gene3D" id="3.40.50.720">
    <property type="entry name" value="NAD(P)-binding Rossmann-like Domain"/>
    <property type="match status" value="1"/>
</dbReference>
<dbReference type="OrthoDB" id="10267115at2759"/>
<dbReference type="InterPro" id="IPR036291">
    <property type="entry name" value="NAD(P)-bd_dom_sf"/>
</dbReference>
<dbReference type="SUPFAM" id="SSF51735">
    <property type="entry name" value="NAD(P)-binding Rossmann-fold domains"/>
    <property type="match status" value="1"/>
</dbReference>
<comment type="similarity">
    <text evidence="4">Belongs to the short-chain dehydrogenases/reductases (SDR) family.</text>
</comment>
<proteinExistence type="inferred from homology"/>
<evidence type="ECO:0000256" key="12">
    <source>
        <dbReference type="ARBA" id="ARBA00029797"/>
    </source>
</evidence>
<evidence type="ECO:0000256" key="1">
    <source>
        <dbReference type="ARBA" id="ARBA00004240"/>
    </source>
</evidence>
<evidence type="ECO:0000256" key="6">
    <source>
        <dbReference type="ARBA" id="ARBA00022857"/>
    </source>
</evidence>
<dbReference type="RefSeq" id="XP_031855191.1">
    <property type="nucleotide sequence ID" value="XM_031999300.1"/>
</dbReference>
<feature type="transmembrane region" description="Helical" evidence="17">
    <location>
        <begin position="267"/>
        <end position="288"/>
    </location>
</feature>
<evidence type="ECO:0000256" key="14">
    <source>
        <dbReference type="ARBA" id="ARBA00044737"/>
    </source>
</evidence>